<keyword evidence="10" id="KW-0460">Magnesium</keyword>
<dbReference type="CDD" id="cd17748">
    <property type="entry name" value="BRCT_DNA_ligase_like"/>
    <property type="match status" value="1"/>
</dbReference>
<feature type="domain" description="BRCT" evidence="11">
    <location>
        <begin position="590"/>
        <end position="667"/>
    </location>
</feature>
<dbReference type="Gene3D" id="2.40.50.140">
    <property type="entry name" value="Nucleic acid-binding proteins"/>
    <property type="match status" value="1"/>
</dbReference>
<dbReference type="Pfam" id="PF01653">
    <property type="entry name" value="DNA_ligase_aden"/>
    <property type="match status" value="1"/>
</dbReference>
<comment type="caution">
    <text evidence="12">The sequence shown here is derived from an EMBL/GenBank/DDBJ whole genome shotgun (WGS) entry which is preliminary data.</text>
</comment>
<dbReference type="Gene3D" id="1.10.287.610">
    <property type="entry name" value="Helix hairpin bin"/>
    <property type="match status" value="1"/>
</dbReference>
<keyword evidence="7 10" id="KW-0234">DNA repair</keyword>
<dbReference type="SMART" id="SM00532">
    <property type="entry name" value="LIGANc"/>
    <property type="match status" value="1"/>
</dbReference>
<feature type="binding site" evidence="10">
    <location>
        <position position="397"/>
    </location>
    <ligand>
        <name>Zn(2+)</name>
        <dbReference type="ChEBI" id="CHEBI:29105"/>
    </ligand>
</feature>
<name>C6LJW0_9FIRM</name>
<dbReference type="GO" id="GO:0006281">
    <property type="term" value="P:DNA repair"/>
    <property type="evidence" value="ECO:0007669"/>
    <property type="project" value="UniProtKB-KW"/>
</dbReference>
<dbReference type="NCBIfam" id="NF005932">
    <property type="entry name" value="PRK07956.1"/>
    <property type="match status" value="1"/>
</dbReference>
<feature type="binding site" evidence="10">
    <location>
        <position position="394"/>
    </location>
    <ligand>
        <name>Zn(2+)</name>
        <dbReference type="ChEBI" id="CHEBI:29105"/>
    </ligand>
</feature>
<dbReference type="PIRSF" id="PIRSF001604">
    <property type="entry name" value="LigA"/>
    <property type="match status" value="1"/>
</dbReference>
<evidence type="ECO:0000256" key="9">
    <source>
        <dbReference type="ARBA" id="ARBA00034005"/>
    </source>
</evidence>
<evidence type="ECO:0000256" key="3">
    <source>
        <dbReference type="ARBA" id="ARBA00022723"/>
    </source>
</evidence>
<dbReference type="GO" id="GO:0006260">
    <property type="term" value="P:DNA replication"/>
    <property type="evidence" value="ECO:0007669"/>
    <property type="project" value="UniProtKB-KW"/>
</dbReference>
<protein>
    <recommendedName>
        <fullName evidence="10">DNA ligase</fullName>
        <ecNumber evidence="10">6.5.1.2</ecNumber>
    </recommendedName>
    <alternativeName>
        <fullName evidence="10">Polydeoxyribonucleotide synthase [NAD(+)]</fullName>
    </alternativeName>
</protein>
<accession>C6LJW0</accession>
<organism evidence="12 13">
    <name type="scientific">Marvinbryantia formatexigens DSM 14469</name>
    <dbReference type="NCBI Taxonomy" id="478749"/>
    <lineage>
        <taxon>Bacteria</taxon>
        <taxon>Bacillati</taxon>
        <taxon>Bacillota</taxon>
        <taxon>Clostridia</taxon>
        <taxon>Lachnospirales</taxon>
        <taxon>Lachnospiraceae</taxon>
        <taxon>Marvinbryantia</taxon>
    </lineage>
</organism>
<evidence type="ECO:0000259" key="11">
    <source>
        <dbReference type="PROSITE" id="PS50172"/>
    </source>
</evidence>
<dbReference type="InterPro" id="IPR004150">
    <property type="entry name" value="NAD_DNA_ligase_OB"/>
</dbReference>
<gene>
    <name evidence="10 12" type="primary">ligA</name>
    <name evidence="12" type="ORF">BRYFOR_08947</name>
</gene>
<keyword evidence="1 10" id="KW-0436">Ligase</keyword>
<comment type="catalytic activity">
    <reaction evidence="9 10">
        <text>NAD(+) + (deoxyribonucleotide)n-3'-hydroxyl + 5'-phospho-(deoxyribonucleotide)m = (deoxyribonucleotide)n+m + AMP + beta-nicotinamide D-nucleotide.</text>
        <dbReference type="EC" id="6.5.1.2"/>
    </reaction>
</comment>
<evidence type="ECO:0000256" key="1">
    <source>
        <dbReference type="ARBA" id="ARBA00022598"/>
    </source>
</evidence>
<dbReference type="SUPFAM" id="SSF47781">
    <property type="entry name" value="RuvA domain 2-like"/>
    <property type="match status" value="1"/>
</dbReference>
<comment type="caution">
    <text evidence="10">Lacks conserved residue(s) required for the propagation of feature annotation.</text>
</comment>
<feature type="binding site" evidence="10">
    <location>
        <position position="424"/>
    </location>
    <ligand>
        <name>Zn(2+)</name>
        <dbReference type="ChEBI" id="CHEBI:29105"/>
    </ligand>
</feature>
<feature type="binding site" evidence="10">
    <location>
        <begin position="32"/>
        <end position="36"/>
    </location>
    <ligand>
        <name>NAD(+)</name>
        <dbReference type="ChEBI" id="CHEBI:57540"/>
    </ligand>
</feature>
<dbReference type="SUPFAM" id="SSF50249">
    <property type="entry name" value="Nucleic acid-binding proteins"/>
    <property type="match status" value="1"/>
</dbReference>
<dbReference type="InterPro" id="IPR036420">
    <property type="entry name" value="BRCT_dom_sf"/>
</dbReference>
<dbReference type="STRING" id="168384.SAMN05660368_03384"/>
<keyword evidence="4 10" id="KW-0227">DNA damage</keyword>
<dbReference type="HAMAP" id="MF_01588">
    <property type="entry name" value="DNA_ligase_A"/>
    <property type="match status" value="1"/>
</dbReference>
<dbReference type="InterPro" id="IPR001679">
    <property type="entry name" value="DNA_ligase"/>
</dbReference>
<proteinExistence type="inferred from homology"/>
<dbReference type="GO" id="GO:0046872">
    <property type="term" value="F:metal ion binding"/>
    <property type="evidence" value="ECO:0007669"/>
    <property type="project" value="UniProtKB-KW"/>
</dbReference>
<dbReference type="Proteomes" id="UP000005561">
    <property type="component" value="Unassembled WGS sequence"/>
</dbReference>
<keyword evidence="13" id="KW-1185">Reference proteome</keyword>
<feature type="binding site" evidence="10">
    <location>
        <begin position="80"/>
        <end position="81"/>
    </location>
    <ligand>
        <name>NAD(+)</name>
        <dbReference type="ChEBI" id="CHEBI:57540"/>
    </ligand>
</feature>
<keyword evidence="6 10" id="KW-0520">NAD</keyword>
<evidence type="ECO:0000256" key="6">
    <source>
        <dbReference type="ARBA" id="ARBA00023027"/>
    </source>
</evidence>
<evidence type="ECO:0000256" key="5">
    <source>
        <dbReference type="ARBA" id="ARBA00022833"/>
    </source>
</evidence>
<feature type="binding site" evidence="10">
    <location>
        <position position="125"/>
    </location>
    <ligand>
        <name>NAD(+)</name>
        <dbReference type="ChEBI" id="CHEBI:57540"/>
    </ligand>
</feature>
<feature type="binding site" evidence="10">
    <location>
        <position position="159"/>
    </location>
    <ligand>
        <name>NAD(+)</name>
        <dbReference type="ChEBI" id="CHEBI:57540"/>
    </ligand>
</feature>
<dbReference type="EMBL" id="ACCL02000022">
    <property type="protein sequence ID" value="EET59038.1"/>
    <property type="molecule type" value="Genomic_DNA"/>
</dbReference>
<comment type="similarity">
    <text evidence="10">Belongs to the NAD-dependent DNA ligase family. LigA subfamily.</text>
</comment>
<dbReference type="InterPro" id="IPR013840">
    <property type="entry name" value="DNAligase_N"/>
</dbReference>
<dbReference type="Gene3D" id="3.30.470.30">
    <property type="entry name" value="DNA ligase/mRNA capping enzyme"/>
    <property type="match status" value="1"/>
</dbReference>
<evidence type="ECO:0000313" key="13">
    <source>
        <dbReference type="Proteomes" id="UP000005561"/>
    </source>
</evidence>
<dbReference type="InterPro" id="IPR012340">
    <property type="entry name" value="NA-bd_OB-fold"/>
</dbReference>
<comment type="cofactor">
    <cofactor evidence="10">
        <name>Mg(2+)</name>
        <dbReference type="ChEBI" id="CHEBI:18420"/>
    </cofactor>
    <cofactor evidence="10">
        <name>Mn(2+)</name>
        <dbReference type="ChEBI" id="CHEBI:29035"/>
    </cofactor>
</comment>
<feature type="binding site" evidence="10">
    <location>
        <position position="304"/>
    </location>
    <ligand>
        <name>NAD(+)</name>
        <dbReference type="ChEBI" id="CHEBI:57540"/>
    </ligand>
</feature>
<dbReference type="SUPFAM" id="SSF52113">
    <property type="entry name" value="BRCT domain"/>
    <property type="match status" value="1"/>
</dbReference>
<dbReference type="InterPro" id="IPR013839">
    <property type="entry name" value="DNAligase_adenylation"/>
</dbReference>
<sequence length="667" mass="75779">MEQKITRMKQLIQNLNKHRNAYYNLNAPTITDQEYDRLYDELAALEKETGVILSYSPTQTVGYYPVSSLAKVTHPHRLLSLDKTKQVSEICALLTRNPALLMLKLDGLTTKLVYENGKLLQASTRGDGETGEDITHNIPAYRNVPLTIPYTKRLVITGESYIHADDFLRLKDTLFDSSGKPYRNARNLAAGSVRSLNPEKCAPRCVYFSPFHVLEGLEEIPHSDSRKLRLSSLKPFGFDICPYIALTDPVPSQEQVQEAIEQLRKEATEKQIPIDGIVAIFDSLSYSKSCGSTGHHYKDGLAYKFEDEQYETVLRDIEWTPTRSGEIAPVGVFDTVEIDGCKVSRASLHNLTFIKGLELVPGCRILVSKRNMIIPHIEENLDRGRYHDIVPPLCPCCSSKTWICRKKASDGRIIETVHCGNPSCDTQILRKYEHFTGKKAMNIEGLSSATLERFLDLGYIMSFQDLYHLDRYREQILQLEGFGEKSFDRLWDSIQKSRHTDFVRYLVAMDIPMIGRTKSRILNEIFQGSLDDFEAAAAGDYDFSTLEDFGEILNHNIHSWFSDEENLHLWKELQKEFTFESKEENTMKETRENPFRGRTVVATGKLEHFTRDGINTKILELGGKPGSSVTKKTDYLICGEKAGSKLSKAQELGIPVLTEQEFLDMIA</sequence>
<evidence type="ECO:0000256" key="4">
    <source>
        <dbReference type="ARBA" id="ARBA00022763"/>
    </source>
</evidence>
<dbReference type="OrthoDB" id="9759736at2"/>
<evidence type="ECO:0000256" key="7">
    <source>
        <dbReference type="ARBA" id="ARBA00023204"/>
    </source>
</evidence>
<dbReference type="AlphaFoldDB" id="C6LJW0"/>
<keyword evidence="3 10" id="KW-0479">Metal-binding</keyword>
<evidence type="ECO:0000313" key="12">
    <source>
        <dbReference type="EMBL" id="EET59038.1"/>
    </source>
</evidence>
<evidence type="ECO:0000256" key="10">
    <source>
        <dbReference type="HAMAP-Rule" id="MF_01588"/>
    </source>
</evidence>
<dbReference type="RefSeq" id="WP_006863710.1">
    <property type="nucleotide sequence ID" value="NZ_ACCL02000022.1"/>
</dbReference>
<dbReference type="NCBIfam" id="TIGR00575">
    <property type="entry name" value="dnlj"/>
    <property type="match status" value="1"/>
</dbReference>
<keyword evidence="2 10" id="KW-0235">DNA replication</keyword>
<feature type="active site" description="N6-AMP-lysine intermediate" evidence="10">
    <location>
        <position position="104"/>
    </location>
</feature>
<dbReference type="GO" id="GO:0003911">
    <property type="term" value="F:DNA ligase (NAD+) activity"/>
    <property type="evidence" value="ECO:0007669"/>
    <property type="project" value="UniProtKB-UniRule"/>
</dbReference>
<dbReference type="Pfam" id="PF00533">
    <property type="entry name" value="BRCT"/>
    <property type="match status" value="1"/>
</dbReference>
<dbReference type="Pfam" id="PF03120">
    <property type="entry name" value="OB_DNA_ligase"/>
    <property type="match status" value="1"/>
</dbReference>
<keyword evidence="5 10" id="KW-0862">Zinc</keyword>
<evidence type="ECO:0000256" key="8">
    <source>
        <dbReference type="ARBA" id="ARBA00023211"/>
    </source>
</evidence>
<dbReference type="InterPro" id="IPR010994">
    <property type="entry name" value="RuvA_2-like"/>
</dbReference>
<dbReference type="PROSITE" id="PS50172">
    <property type="entry name" value="BRCT"/>
    <property type="match status" value="1"/>
</dbReference>
<comment type="function">
    <text evidence="10">DNA ligase that catalyzes the formation of phosphodiester linkages between 5'-phosphoryl and 3'-hydroxyl groups in double-stranded DNA using NAD as a coenzyme and as the energy source for the reaction. It is essential for DNA replication and repair of damaged DNA.</text>
</comment>
<dbReference type="InterPro" id="IPR001357">
    <property type="entry name" value="BRCT_dom"/>
</dbReference>
<dbReference type="SMART" id="SM00292">
    <property type="entry name" value="BRCT"/>
    <property type="match status" value="1"/>
</dbReference>
<dbReference type="eggNOG" id="COG0272">
    <property type="taxonomic scope" value="Bacteria"/>
</dbReference>
<dbReference type="EC" id="6.5.1.2" evidence="10"/>
<evidence type="ECO:0000256" key="2">
    <source>
        <dbReference type="ARBA" id="ARBA00022705"/>
    </source>
</evidence>
<dbReference type="SUPFAM" id="SSF56091">
    <property type="entry name" value="DNA ligase/mRNA capping enzyme, catalytic domain"/>
    <property type="match status" value="1"/>
</dbReference>
<reference evidence="12" key="1">
    <citation type="submission" date="2009-07" db="EMBL/GenBank/DDBJ databases">
        <authorList>
            <person name="Weinstock G."/>
            <person name="Sodergren E."/>
            <person name="Clifton S."/>
            <person name="Fulton L."/>
            <person name="Fulton B."/>
            <person name="Courtney L."/>
            <person name="Fronick C."/>
            <person name="Harrison M."/>
            <person name="Strong C."/>
            <person name="Farmer C."/>
            <person name="Delahaunty K."/>
            <person name="Markovic C."/>
            <person name="Hall O."/>
            <person name="Minx P."/>
            <person name="Tomlinson C."/>
            <person name="Mitreva M."/>
            <person name="Nelson J."/>
            <person name="Hou S."/>
            <person name="Wollam A."/>
            <person name="Pepin K.H."/>
            <person name="Johnson M."/>
            <person name="Bhonagiri V."/>
            <person name="Nash W.E."/>
            <person name="Warren W."/>
            <person name="Chinwalla A."/>
            <person name="Mardis E.R."/>
            <person name="Wilson R.K."/>
        </authorList>
    </citation>
    <scope>NUCLEOTIDE SEQUENCE [LARGE SCALE GENOMIC DNA]</scope>
    <source>
        <strain evidence="12">DSM 14469</strain>
    </source>
</reference>
<keyword evidence="8 10" id="KW-0464">Manganese</keyword>
<dbReference type="Gene3D" id="3.40.50.10190">
    <property type="entry name" value="BRCT domain"/>
    <property type="match status" value="1"/>
</dbReference>
<dbReference type="Gene3D" id="1.10.150.20">
    <property type="entry name" value="5' to 3' exonuclease, C-terminal subdomain"/>
    <property type="match status" value="2"/>
</dbReference>